<feature type="region of interest" description="Disordered" evidence="1">
    <location>
        <begin position="89"/>
        <end position="108"/>
    </location>
</feature>
<evidence type="ECO:0000256" key="1">
    <source>
        <dbReference type="SAM" id="MobiDB-lite"/>
    </source>
</evidence>
<comment type="caution">
    <text evidence="2">The sequence shown here is derived from an EMBL/GenBank/DDBJ whole genome shotgun (WGS) entry which is preliminary data.</text>
</comment>
<accession>X1EF87</accession>
<feature type="non-terminal residue" evidence="2">
    <location>
        <position position="125"/>
    </location>
</feature>
<protein>
    <submittedName>
        <fullName evidence="2">Uncharacterized protein</fullName>
    </submittedName>
</protein>
<sequence length="125" mass="12711">MGFFDSFKTGLGNFTSGLGDFIGDMTGMALGAAPTIIPLLQSTGVIPQVQPSGIATGPGGGYTNYGPRGYTGYTLPGGAPAPVYRPNPFPGPVGFPTGQPTNQPTAPYGVKPMAAFQSTRGGFQH</sequence>
<dbReference type="AlphaFoldDB" id="X1EF87"/>
<proteinExistence type="predicted"/>
<organism evidence="2">
    <name type="scientific">marine sediment metagenome</name>
    <dbReference type="NCBI Taxonomy" id="412755"/>
    <lineage>
        <taxon>unclassified sequences</taxon>
        <taxon>metagenomes</taxon>
        <taxon>ecological metagenomes</taxon>
    </lineage>
</organism>
<dbReference type="EMBL" id="BART01031576">
    <property type="protein sequence ID" value="GAH15814.1"/>
    <property type="molecule type" value="Genomic_DNA"/>
</dbReference>
<reference evidence="2" key="1">
    <citation type="journal article" date="2014" name="Front. Microbiol.">
        <title>High frequency of phylogenetically diverse reductive dehalogenase-homologous genes in deep subseafloor sedimentary metagenomes.</title>
        <authorList>
            <person name="Kawai M."/>
            <person name="Futagami T."/>
            <person name="Toyoda A."/>
            <person name="Takaki Y."/>
            <person name="Nishi S."/>
            <person name="Hori S."/>
            <person name="Arai W."/>
            <person name="Tsubouchi T."/>
            <person name="Morono Y."/>
            <person name="Uchiyama I."/>
            <person name="Ito T."/>
            <person name="Fujiyama A."/>
            <person name="Inagaki F."/>
            <person name="Takami H."/>
        </authorList>
    </citation>
    <scope>NUCLEOTIDE SEQUENCE</scope>
    <source>
        <strain evidence="2">Expedition CK06-06</strain>
    </source>
</reference>
<gene>
    <name evidence="2" type="ORF">S01H4_54823</name>
</gene>
<name>X1EF87_9ZZZZ</name>
<evidence type="ECO:0000313" key="2">
    <source>
        <dbReference type="EMBL" id="GAH15814.1"/>
    </source>
</evidence>